<evidence type="ECO:0000256" key="7">
    <source>
        <dbReference type="SAM" id="SignalP"/>
    </source>
</evidence>
<dbReference type="Proteomes" id="UP001287356">
    <property type="component" value="Unassembled WGS sequence"/>
</dbReference>
<dbReference type="InterPro" id="IPR026000">
    <property type="entry name" value="Apc5_dom"/>
</dbReference>
<comment type="caution">
    <text evidence="9">The sequence shown here is derived from an EMBL/GenBank/DDBJ whole genome shotgun (WGS) entry which is preliminary data.</text>
</comment>
<feature type="domain" description="Anaphase-promoting complex subunit 5" evidence="8">
    <location>
        <begin position="281"/>
        <end position="370"/>
    </location>
</feature>
<evidence type="ECO:0000256" key="5">
    <source>
        <dbReference type="ARBA" id="ARBA00022786"/>
    </source>
</evidence>
<keyword evidence="4" id="KW-0498">Mitosis</keyword>
<dbReference type="PANTHER" id="PTHR12830">
    <property type="entry name" value="ANAPHASE-PROMOTING COMPLEX SUBUNIT 5"/>
    <property type="match status" value="1"/>
</dbReference>
<dbReference type="GO" id="GO:0051301">
    <property type="term" value="P:cell division"/>
    <property type="evidence" value="ECO:0007669"/>
    <property type="project" value="UniProtKB-KW"/>
</dbReference>
<name>A0AAE0MZD3_9PEZI</name>
<evidence type="ECO:0000256" key="4">
    <source>
        <dbReference type="ARBA" id="ARBA00022776"/>
    </source>
</evidence>
<evidence type="ECO:0000313" key="9">
    <source>
        <dbReference type="EMBL" id="KAK3365022.1"/>
    </source>
</evidence>
<evidence type="ECO:0000256" key="1">
    <source>
        <dbReference type="ARBA" id="ARBA00007450"/>
    </source>
</evidence>
<sequence length="808" mass="91521">MSRFLTPAKIGLLALIELYTEEAVPNDSIVPVVKFIISHLVGRDLIDTSLSAPPDRWEKADSTIGLIVSIREFEHVLGPLAAADRLPGRRLWDRFLEKLWCIDSLHALQEFFDRLPRLSAKTRDELRRMAERGENPPSGCLLRRRTPFGRFVRKSRSQYSRLKFDHASELWKALVKYRQPTAGYWNRRNPHHGRLSFDSVLMTGEYKWGPGTDALAVVAYGDMLLLGGQDDTVSVSTDDIECLLEFQIELIQKYGTRMPLDIRDRFSRLLKDSHLIPSLSHYLSFSDAWRSGEYPSSLDYLHRYFDYTVQSRNRVFYQYALMNVAIVQTDLGCHREAVATMLETVSVARENRDMTCLNFALNWFFHFSRAHPDLVRDLENSSMLGSGKETLALLRTMAKESRMWILWSSALLSEAKLGLSGGESVSVALENMVRSSHMVVQRNMKTMMAAQLSMAITVWDRLGVTYLSGVTCDVFMRCHANRSVFDDELRVICRVAGLLAGRGKYEEAFEKLEAVDSNSLRAVESHQHWHIYRGILKLSRDLHHNNFEAADCLLSQLLQMSPDDLEPDMIFVIDMLHVEALTRRGDYEPAFVKTDRLIAELRHDNRDIALRIRLLLTKAHLFDCTGRPEKGFTIAMRAASLAWRARLVALLWQAMGAIANVLNALSEFATAAELLVAVLPRCLETDMAYMTGTLYSLLADARMGQAGEKKKMTEANRNGRAGAPTEVFRGASAAPTLAQKPSDEFLTKAHEALDIAFGYFSLVEDVEMQCRVLAKNATLMRSMGDHVLSEEYAAKYVALKREAEARNG</sequence>
<dbReference type="GO" id="GO:0031145">
    <property type="term" value="P:anaphase-promoting complex-dependent catabolic process"/>
    <property type="evidence" value="ECO:0007669"/>
    <property type="project" value="TreeGrafter"/>
</dbReference>
<dbReference type="InterPro" id="IPR037679">
    <property type="entry name" value="Apc5"/>
</dbReference>
<gene>
    <name evidence="9" type="ORF">B0T24DRAFT_638891</name>
</gene>
<proteinExistence type="inferred from homology"/>
<evidence type="ECO:0000256" key="2">
    <source>
        <dbReference type="ARBA" id="ARBA00016066"/>
    </source>
</evidence>
<feature type="chain" id="PRO_5042160847" description="Anaphase-promoting complex subunit 5" evidence="7">
    <location>
        <begin position="24"/>
        <end position="808"/>
    </location>
</feature>
<keyword evidence="5" id="KW-0833">Ubl conjugation pathway</keyword>
<reference evidence="9" key="2">
    <citation type="submission" date="2023-06" db="EMBL/GenBank/DDBJ databases">
        <authorList>
            <consortium name="Lawrence Berkeley National Laboratory"/>
            <person name="Haridas S."/>
            <person name="Hensen N."/>
            <person name="Bonometti L."/>
            <person name="Westerberg I."/>
            <person name="Brannstrom I.O."/>
            <person name="Guillou S."/>
            <person name="Cros-Aarteil S."/>
            <person name="Calhoun S."/>
            <person name="Kuo A."/>
            <person name="Mondo S."/>
            <person name="Pangilinan J."/>
            <person name="Riley R."/>
            <person name="Labutti K."/>
            <person name="Andreopoulos B."/>
            <person name="Lipzen A."/>
            <person name="Chen C."/>
            <person name="Yanf M."/>
            <person name="Daum C."/>
            <person name="Ng V."/>
            <person name="Clum A."/>
            <person name="Steindorff A."/>
            <person name="Ohm R."/>
            <person name="Martin F."/>
            <person name="Silar P."/>
            <person name="Natvig D."/>
            <person name="Lalanne C."/>
            <person name="Gautier V."/>
            <person name="Ament-Velasquez S.L."/>
            <person name="Kruys A."/>
            <person name="Hutchinson M.I."/>
            <person name="Powell A.J."/>
            <person name="Barry K."/>
            <person name="Miller A.N."/>
            <person name="Grigoriev I.V."/>
            <person name="Debuchy R."/>
            <person name="Gladieux P."/>
            <person name="Thoren M.H."/>
            <person name="Johannesson H."/>
        </authorList>
    </citation>
    <scope>NUCLEOTIDE SEQUENCE</scope>
    <source>
        <strain evidence="9">CBS 958.72</strain>
    </source>
</reference>
<dbReference type="EMBL" id="JAULSN010000009">
    <property type="protein sequence ID" value="KAK3365022.1"/>
    <property type="molecule type" value="Genomic_DNA"/>
</dbReference>
<keyword evidence="3" id="KW-0132">Cell division</keyword>
<feature type="signal peptide" evidence="7">
    <location>
        <begin position="1"/>
        <end position="23"/>
    </location>
</feature>
<dbReference type="GO" id="GO:0045842">
    <property type="term" value="P:positive regulation of mitotic metaphase/anaphase transition"/>
    <property type="evidence" value="ECO:0007669"/>
    <property type="project" value="TreeGrafter"/>
</dbReference>
<evidence type="ECO:0000256" key="6">
    <source>
        <dbReference type="ARBA" id="ARBA00023306"/>
    </source>
</evidence>
<dbReference type="PANTHER" id="PTHR12830:SF9">
    <property type="entry name" value="ANAPHASE-PROMOTING COMPLEX SUBUNIT 5"/>
    <property type="match status" value="1"/>
</dbReference>
<comment type="similarity">
    <text evidence="1">Belongs to the APC5 family.</text>
</comment>
<dbReference type="AlphaFoldDB" id="A0AAE0MZD3"/>
<keyword evidence="10" id="KW-1185">Reference proteome</keyword>
<dbReference type="GO" id="GO:0070979">
    <property type="term" value="P:protein K11-linked ubiquitination"/>
    <property type="evidence" value="ECO:0007669"/>
    <property type="project" value="TreeGrafter"/>
</dbReference>
<evidence type="ECO:0000259" key="8">
    <source>
        <dbReference type="Pfam" id="PF12862"/>
    </source>
</evidence>
<evidence type="ECO:0000313" key="10">
    <source>
        <dbReference type="Proteomes" id="UP001287356"/>
    </source>
</evidence>
<dbReference type="GO" id="GO:0005680">
    <property type="term" value="C:anaphase-promoting complex"/>
    <property type="evidence" value="ECO:0007669"/>
    <property type="project" value="InterPro"/>
</dbReference>
<keyword evidence="6" id="KW-0131">Cell cycle</keyword>
<organism evidence="9 10">
    <name type="scientific">Lasiosphaeria ovina</name>
    <dbReference type="NCBI Taxonomy" id="92902"/>
    <lineage>
        <taxon>Eukaryota</taxon>
        <taxon>Fungi</taxon>
        <taxon>Dikarya</taxon>
        <taxon>Ascomycota</taxon>
        <taxon>Pezizomycotina</taxon>
        <taxon>Sordariomycetes</taxon>
        <taxon>Sordariomycetidae</taxon>
        <taxon>Sordariales</taxon>
        <taxon>Lasiosphaeriaceae</taxon>
        <taxon>Lasiosphaeria</taxon>
    </lineage>
</organism>
<dbReference type="Pfam" id="PF12862">
    <property type="entry name" value="ANAPC5"/>
    <property type="match status" value="1"/>
</dbReference>
<accession>A0AAE0MZD3</accession>
<keyword evidence="7" id="KW-0732">Signal</keyword>
<protein>
    <recommendedName>
        <fullName evidence="2">Anaphase-promoting complex subunit 5</fullName>
    </recommendedName>
</protein>
<reference evidence="9" key="1">
    <citation type="journal article" date="2023" name="Mol. Phylogenet. Evol.">
        <title>Genome-scale phylogeny and comparative genomics of the fungal order Sordariales.</title>
        <authorList>
            <person name="Hensen N."/>
            <person name="Bonometti L."/>
            <person name="Westerberg I."/>
            <person name="Brannstrom I.O."/>
            <person name="Guillou S."/>
            <person name="Cros-Aarteil S."/>
            <person name="Calhoun S."/>
            <person name="Haridas S."/>
            <person name="Kuo A."/>
            <person name="Mondo S."/>
            <person name="Pangilinan J."/>
            <person name="Riley R."/>
            <person name="LaButti K."/>
            <person name="Andreopoulos B."/>
            <person name="Lipzen A."/>
            <person name="Chen C."/>
            <person name="Yan M."/>
            <person name="Daum C."/>
            <person name="Ng V."/>
            <person name="Clum A."/>
            <person name="Steindorff A."/>
            <person name="Ohm R.A."/>
            <person name="Martin F."/>
            <person name="Silar P."/>
            <person name="Natvig D.O."/>
            <person name="Lalanne C."/>
            <person name="Gautier V."/>
            <person name="Ament-Velasquez S.L."/>
            <person name="Kruys A."/>
            <person name="Hutchinson M.I."/>
            <person name="Powell A.J."/>
            <person name="Barry K."/>
            <person name="Miller A.N."/>
            <person name="Grigoriev I.V."/>
            <person name="Debuchy R."/>
            <person name="Gladieux P."/>
            <person name="Hiltunen Thoren M."/>
            <person name="Johannesson H."/>
        </authorList>
    </citation>
    <scope>NUCLEOTIDE SEQUENCE</scope>
    <source>
        <strain evidence="9">CBS 958.72</strain>
    </source>
</reference>
<evidence type="ECO:0000256" key="3">
    <source>
        <dbReference type="ARBA" id="ARBA00022618"/>
    </source>
</evidence>